<dbReference type="RefSeq" id="XP_018331017.1">
    <property type="nucleotide sequence ID" value="XM_018475515.1"/>
</dbReference>
<evidence type="ECO:0000313" key="9">
    <source>
        <dbReference type="RefSeq" id="XP_018331020.1"/>
    </source>
</evidence>
<protein>
    <submittedName>
        <fullName evidence="7 8">Sedoheptulokinase-like</fullName>
    </submittedName>
</protein>
<dbReference type="GO" id="GO:0050277">
    <property type="term" value="F:sedoheptulokinase activity"/>
    <property type="evidence" value="ECO:0007669"/>
    <property type="project" value="TreeGrafter"/>
</dbReference>
<dbReference type="OrthoDB" id="10264182at2759"/>
<dbReference type="SUPFAM" id="SSF53067">
    <property type="entry name" value="Actin-like ATPase domain"/>
    <property type="match status" value="1"/>
</dbReference>
<dbReference type="GO" id="GO:0005829">
    <property type="term" value="C:cytosol"/>
    <property type="evidence" value="ECO:0007669"/>
    <property type="project" value="TreeGrafter"/>
</dbReference>
<feature type="domain" description="Carbohydrate kinase FGGY N-terminal" evidence="5">
    <location>
        <begin position="139"/>
        <end position="263"/>
    </location>
</feature>
<feature type="region of interest" description="Disordered" evidence="4">
    <location>
        <begin position="32"/>
        <end position="52"/>
    </location>
</feature>
<dbReference type="InterPro" id="IPR018484">
    <property type="entry name" value="FGGY_N"/>
</dbReference>
<keyword evidence="3" id="KW-0418">Kinase</keyword>
<proteinExistence type="inferred from homology"/>
<organism evidence="6 9">
    <name type="scientific">Agrilus planipennis</name>
    <name type="common">Emerald ash borer</name>
    <name type="synonym">Agrilus marcopoli</name>
    <dbReference type="NCBI Taxonomy" id="224129"/>
    <lineage>
        <taxon>Eukaryota</taxon>
        <taxon>Metazoa</taxon>
        <taxon>Ecdysozoa</taxon>
        <taxon>Arthropoda</taxon>
        <taxon>Hexapoda</taxon>
        <taxon>Insecta</taxon>
        <taxon>Pterygota</taxon>
        <taxon>Neoptera</taxon>
        <taxon>Endopterygota</taxon>
        <taxon>Coleoptera</taxon>
        <taxon>Polyphaga</taxon>
        <taxon>Elateriformia</taxon>
        <taxon>Buprestoidea</taxon>
        <taxon>Buprestidae</taxon>
        <taxon>Agrilinae</taxon>
        <taxon>Agrilus</taxon>
    </lineage>
</organism>
<dbReference type="AlphaFoldDB" id="A0A1W4XF99"/>
<keyword evidence="6" id="KW-1185">Reference proteome</keyword>
<dbReference type="FunFam" id="3.30.420.40:FF:000132">
    <property type="entry name" value="Sedoheptulokinase"/>
    <property type="match status" value="1"/>
</dbReference>
<dbReference type="Pfam" id="PF00370">
    <property type="entry name" value="FGGY_N"/>
    <property type="match status" value="2"/>
</dbReference>
<dbReference type="STRING" id="224129.A0A1W4XF99"/>
<dbReference type="PANTHER" id="PTHR10196:SF67">
    <property type="entry name" value="SEDOHEPTULOKINASE"/>
    <property type="match status" value="1"/>
</dbReference>
<dbReference type="KEGG" id="apln:108740970"/>
<evidence type="ECO:0000256" key="1">
    <source>
        <dbReference type="ARBA" id="ARBA00009156"/>
    </source>
</evidence>
<evidence type="ECO:0000259" key="5">
    <source>
        <dbReference type="Pfam" id="PF00370"/>
    </source>
</evidence>
<accession>A0A1W4XF99</accession>
<dbReference type="RefSeq" id="XP_018331020.1">
    <property type="nucleotide sequence ID" value="XM_018475518.1"/>
</dbReference>
<dbReference type="Gene3D" id="3.30.420.40">
    <property type="match status" value="1"/>
</dbReference>
<dbReference type="CDD" id="cd07777">
    <property type="entry name" value="ASKHA_NBD_FGGY_SHK"/>
    <property type="match status" value="1"/>
</dbReference>
<feature type="compositionally biased region" description="Polar residues" evidence="4">
    <location>
        <begin position="32"/>
        <end position="49"/>
    </location>
</feature>
<sequence>MPAEHLILGIDLGTTSVKVLVVNGETQQIIAKQSKETQSNVPSDQGTDGNKQDVPKIISALNTCVAKLSKDLLSQIKTIGICGQMHGVMLWNNEGEGAWERIERDGTLTRYDVVQDKVSALYTWQDNRCDSDFLSSLPKSNSHFPLCSGYGTATLFWMAKHKPEKLKKYNCSGTVQDFAVAMLCGLKTPIMSVQNAASWGYFDCKRNDWDKEVLQKANFPVYLLPRIKKSGDIAGYLEDNWHSIPKGTPIGVALGDLQCSVLGTIESPYDAVLNISTSAQLAFVVDDFQPKASDSLHPSPMEYFPYFEDKYIAVAASLNGGNALAAFVRMLQQWTMELGFSVPQCKFCEYKCK</sequence>
<keyword evidence="2" id="KW-0808">Transferase</keyword>
<dbReference type="PANTHER" id="PTHR10196">
    <property type="entry name" value="SUGAR KINASE"/>
    <property type="match status" value="1"/>
</dbReference>
<dbReference type="GO" id="GO:0006071">
    <property type="term" value="P:glycerol metabolic process"/>
    <property type="evidence" value="ECO:0007669"/>
    <property type="project" value="TreeGrafter"/>
</dbReference>
<dbReference type="RefSeq" id="XP_018331021.1">
    <property type="nucleotide sequence ID" value="XM_018475519.1"/>
</dbReference>
<evidence type="ECO:0000313" key="7">
    <source>
        <dbReference type="RefSeq" id="XP_018331017.1"/>
    </source>
</evidence>
<evidence type="ECO:0000256" key="4">
    <source>
        <dbReference type="SAM" id="MobiDB-lite"/>
    </source>
</evidence>
<dbReference type="RefSeq" id="XP_018331019.1">
    <property type="nucleotide sequence ID" value="XM_018475517.1"/>
</dbReference>
<evidence type="ECO:0000313" key="10">
    <source>
        <dbReference type="RefSeq" id="XP_018331021.1"/>
    </source>
</evidence>
<comment type="similarity">
    <text evidence="1">Belongs to the FGGY kinase family.</text>
</comment>
<feature type="domain" description="Carbohydrate kinase FGGY N-terminal" evidence="5">
    <location>
        <begin position="6"/>
        <end position="95"/>
    </location>
</feature>
<evidence type="ECO:0000313" key="6">
    <source>
        <dbReference type="Proteomes" id="UP000192223"/>
    </source>
</evidence>
<evidence type="ECO:0000313" key="8">
    <source>
        <dbReference type="RefSeq" id="XP_018331019.1"/>
    </source>
</evidence>
<dbReference type="InterPro" id="IPR043129">
    <property type="entry name" value="ATPase_NBD"/>
</dbReference>
<reference evidence="7 8" key="1">
    <citation type="submission" date="2025-04" db="UniProtKB">
        <authorList>
            <consortium name="RefSeq"/>
        </authorList>
    </citation>
    <scope>IDENTIFICATION</scope>
    <source>
        <tissue evidence="7 8">Entire body</tissue>
    </source>
</reference>
<evidence type="ECO:0000256" key="2">
    <source>
        <dbReference type="ARBA" id="ARBA00022679"/>
    </source>
</evidence>
<gene>
    <name evidence="7 8 9 10" type="primary">LOC108740970</name>
</gene>
<name>A0A1W4XF99_AGRPL</name>
<dbReference type="Proteomes" id="UP000192223">
    <property type="component" value="Unplaced"/>
</dbReference>
<dbReference type="GeneID" id="108740970"/>
<evidence type="ECO:0000256" key="3">
    <source>
        <dbReference type="ARBA" id="ARBA00022777"/>
    </source>
</evidence>